<name>A0A1F6BY02_9BACT</name>
<reference evidence="2 3" key="1">
    <citation type="journal article" date="2016" name="Nat. Commun.">
        <title>Thousands of microbial genomes shed light on interconnected biogeochemical processes in an aquifer system.</title>
        <authorList>
            <person name="Anantharaman K."/>
            <person name="Brown C.T."/>
            <person name="Hug L.A."/>
            <person name="Sharon I."/>
            <person name="Castelle C.J."/>
            <person name="Probst A.J."/>
            <person name="Thomas B.C."/>
            <person name="Singh A."/>
            <person name="Wilkins M.J."/>
            <person name="Karaoz U."/>
            <person name="Brodie E.L."/>
            <person name="Williams K.H."/>
            <person name="Hubbard S.S."/>
            <person name="Banfield J.F."/>
        </authorList>
    </citation>
    <scope>NUCLEOTIDE SEQUENCE [LARGE SCALE GENOMIC DNA]</scope>
</reference>
<evidence type="ECO:0000256" key="1">
    <source>
        <dbReference type="SAM" id="Phobius"/>
    </source>
</evidence>
<evidence type="ECO:0008006" key="4">
    <source>
        <dbReference type="Google" id="ProtNLM"/>
    </source>
</evidence>
<sequence length="108" mass="11914">MAIDVKEEQLLLAEIQVLLAELRTHLSLVRTGAGIVVSAATLGFLLLSNGAYLPFVTEMHTTVIYSILLFSVLGGVYLFVRSERKILAITGLIRSAEKKNKRIDKLMV</sequence>
<comment type="caution">
    <text evidence="2">The sequence shown here is derived from an EMBL/GenBank/DDBJ whole genome shotgun (WGS) entry which is preliminary data.</text>
</comment>
<proteinExistence type="predicted"/>
<protein>
    <recommendedName>
        <fullName evidence="4">DUF202 domain-containing protein</fullName>
    </recommendedName>
</protein>
<keyword evidence="1" id="KW-1133">Transmembrane helix</keyword>
<dbReference type="AlphaFoldDB" id="A0A1F6BY02"/>
<keyword evidence="1" id="KW-0472">Membrane</keyword>
<keyword evidence="1" id="KW-0812">Transmembrane</keyword>
<dbReference type="EMBL" id="MFKO01000002">
    <property type="protein sequence ID" value="OGG41824.1"/>
    <property type="molecule type" value="Genomic_DNA"/>
</dbReference>
<evidence type="ECO:0000313" key="2">
    <source>
        <dbReference type="EMBL" id="OGG41824.1"/>
    </source>
</evidence>
<accession>A0A1F6BY02</accession>
<dbReference type="Proteomes" id="UP000176322">
    <property type="component" value="Unassembled WGS sequence"/>
</dbReference>
<gene>
    <name evidence="2" type="ORF">A2837_01260</name>
</gene>
<evidence type="ECO:0000313" key="3">
    <source>
        <dbReference type="Proteomes" id="UP000176322"/>
    </source>
</evidence>
<feature type="transmembrane region" description="Helical" evidence="1">
    <location>
        <begin position="59"/>
        <end position="80"/>
    </location>
</feature>
<feature type="transmembrane region" description="Helical" evidence="1">
    <location>
        <begin position="28"/>
        <end position="47"/>
    </location>
</feature>
<dbReference type="STRING" id="1798475.A2837_01260"/>
<organism evidence="2 3">
    <name type="scientific">Candidatus Kaiserbacteria bacterium RIFCSPHIGHO2_01_FULL_46_22</name>
    <dbReference type="NCBI Taxonomy" id="1798475"/>
    <lineage>
        <taxon>Bacteria</taxon>
        <taxon>Candidatus Kaiseribacteriota</taxon>
    </lineage>
</organism>